<accession>A0A2R8A9Q3</accession>
<dbReference type="EMBL" id="OMKW01000002">
    <property type="protein sequence ID" value="SPF28981.1"/>
    <property type="molecule type" value="Genomic_DNA"/>
</dbReference>
<dbReference type="Proteomes" id="UP000244932">
    <property type="component" value="Unassembled WGS sequence"/>
</dbReference>
<protein>
    <recommendedName>
        <fullName evidence="3">Helicase/UvrB N-terminal domain-containing protein</fullName>
    </recommendedName>
</protein>
<reference evidence="1 2" key="1">
    <citation type="submission" date="2018-03" db="EMBL/GenBank/DDBJ databases">
        <authorList>
            <person name="Keele B.F."/>
        </authorList>
    </citation>
    <scope>NUCLEOTIDE SEQUENCE [LARGE SCALE GENOMIC DNA]</scope>
    <source>
        <strain evidence="1 2">CeCT 8812</strain>
    </source>
</reference>
<keyword evidence="2" id="KW-1185">Reference proteome</keyword>
<evidence type="ECO:0008006" key="3">
    <source>
        <dbReference type="Google" id="ProtNLM"/>
    </source>
</evidence>
<gene>
    <name evidence="1" type="ORF">POI8812_01286</name>
</gene>
<dbReference type="AlphaFoldDB" id="A0A2R8A9Q3"/>
<evidence type="ECO:0000313" key="2">
    <source>
        <dbReference type="Proteomes" id="UP000244932"/>
    </source>
</evidence>
<proteinExistence type="predicted"/>
<name>A0A2R8A9Q3_9RHOB</name>
<evidence type="ECO:0000313" key="1">
    <source>
        <dbReference type="EMBL" id="SPF28981.1"/>
    </source>
</evidence>
<organism evidence="1 2">
    <name type="scientific">Pontivivens insulae</name>
    <dbReference type="NCBI Taxonomy" id="1639689"/>
    <lineage>
        <taxon>Bacteria</taxon>
        <taxon>Pseudomonadati</taxon>
        <taxon>Pseudomonadota</taxon>
        <taxon>Alphaproteobacteria</taxon>
        <taxon>Rhodobacterales</taxon>
        <taxon>Paracoccaceae</taxon>
        <taxon>Pontivivens</taxon>
    </lineage>
</organism>
<sequence length="438" mass="49307">MLYPDRTKHTVIIDRPCGTGKTTEMLASLTPTKKYLLVTPLLTEIERFQNDAPNGVEITAPTDGKGPKLIQLEKMLEEGQSVAITHKLFFMTLRLAHLMADYHIIIDEAPNPVTCINTIDAEAFEEAIVGGGYATICPETKQVMPTDRWRKWQRETTDSDGEPTYSSRLHPDIYKPAVQGQLHVDDKGVFAVATPNQVLLAGKSLTVMTFLSEGTYIHAYLRMISKGNPKADFELQREGTVEWLKQAHSLVSIQNLSLPTSVSLSFSKQTRRSGEKNCKAIGNSLKKLMERRWRGVNRQDIILTCARDKWFEDRKGRYAGQWAKHSRLFGRDYGKGGVHWLPNKTRGTNDYRHASHVIYLYAMSPNPMVQNFLGVSGQAFSDAYALSEMVQFIWRTRVRDGKSITVAIPDKRMKAILSDWLNSAIEGTDDFPVIDAAA</sequence>